<organism evidence="2 3">
    <name type="scientific">Hibiscus sabdariffa</name>
    <name type="common">roselle</name>
    <dbReference type="NCBI Taxonomy" id="183260"/>
    <lineage>
        <taxon>Eukaryota</taxon>
        <taxon>Viridiplantae</taxon>
        <taxon>Streptophyta</taxon>
        <taxon>Embryophyta</taxon>
        <taxon>Tracheophyta</taxon>
        <taxon>Spermatophyta</taxon>
        <taxon>Magnoliopsida</taxon>
        <taxon>eudicotyledons</taxon>
        <taxon>Gunneridae</taxon>
        <taxon>Pentapetalae</taxon>
        <taxon>rosids</taxon>
        <taxon>malvids</taxon>
        <taxon>Malvales</taxon>
        <taxon>Malvaceae</taxon>
        <taxon>Malvoideae</taxon>
        <taxon>Hibiscus</taxon>
    </lineage>
</organism>
<evidence type="ECO:0000313" key="3">
    <source>
        <dbReference type="Proteomes" id="UP001396334"/>
    </source>
</evidence>
<accession>A0ABR2PFQ7</accession>
<dbReference type="EMBL" id="JBBPBN010000061">
    <property type="protein sequence ID" value="KAK8987154.1"/>
    <property type="molecule type" value="Genomic_DNA"/>
</dbReference>
<dbReference type="Proteomes" id="UP001396334">
    <property type="component" value="Unassembled WGS sequence"/>
</dbReference>
<dbReference type="Gene3D" id="6.10.250.1820">
    <property type="match status" value="1"/>
</dbReference>
<protein>
    <submittedName>
        <fullName evidence="2">Uncharacterized protein</fullName>
    </submittedName>
</protein>
<feature type="compositionally biased region" description="Polar residues" evidence="1">
    <location>
        <begin position="1"/>
        <end position="10"/>
    </location>
</feature>
<comment type="caution">
    <text evidence="2">The sequence shown here is derived from an EMBL/GenBank/DDBJ whole genome shotgun (WGS) entry which is preliminary data.</text>
</comment>
<evidence type="ECO:0000256" key="1">
    <source>
        <dbReference type="SAM" id="MobiDB-lite"/>
    </source>
</evidence>
<proteinExistence type="predicted"/>
<sequence>MEGSGSNAPTAPSPAAEGASKTARANLLTEYEKTQANNEKLKASILEAQKELAEMKALLSHRTDKSESPLATYEKMEVELHKLKELYKDFA</sequence>
<evidence type="ECO:0000313" key="2">
    <source>
        <dbReference type="EMBL" id="KAK8987154.1"/>
    </source>
</evidence>
<reference evidence="2 3" key="1">
    <citation type="journal article" date="2024" name="G3 (Bethesda)">
        <title>Genome assembly of Hibiscus sabdariffa L. provides insights into metabolisms of medicinal natural products.</title>
        <authorList>
            <person name="Kim T."/>
        </authorList>
    </citation>
    <scope>NUCLEOTIDE SEQUENCE [LARGE SCALE GENOMIC DNA]</scope>
    <source>
        <strain evidence="2">TK-2024</strain>
        <tissue evidence="2">Old leaves</tissue>
    </source>
</reference>
<keyword evidence="3" id="KW-1185">Reference proteome</keyword>
<feature type="region of interest" description="Disordered" evidence="1">
    <location>
        <begin position="1"/>
        <end position="25"/>
    </location>
</feature>
<name>A0ABR2PFQ7_9ROSI</name>
<gene>
    <name evidence="2" type="ORF">V6N11_055466</name>
</gene>